<dbReference type="SUPFAM" id="SSF81321">
    <property type="entry name" value="Family A G protein-coupled receptor-like"/>
    <property type="match status" value="1"/>
</dbReference>
<comment type="subcellular location">
    <subcellularLocation>
        <location evidence="1">Cell membrane</location>
        <topology evidence="1">Multi-pass membrane protein</topology>
    </subcellularLocation>
</comment>
<feature type="transmembrane region" description="Helical" evidence="9">
    <location>
        <begin position="272"/>
        <end position="292"/>
    </location>
</feature>
<keyword evidence="6 9" id="KW-0472">Membrane</keyword>
<keyword evidence="3 9" id="KW-0812">Transmembrane</keyword>
<evidence type="ECO:0000256" key="2">
    <source>
        <dbReference type="ARBA" id="ARBA00022475"/>
    </source>
</evidence>
<reference evidence="12" key="2">
    <citation type="journal article" date="2013" name="Nature">
        <title>Insights into bilaterian evolution from three spiralian genomes.</title>
        <authorList>
            <person name="Simakov O."/>
            <person name="Marletaz F."/>
            <person name="Cho S.J."/>
            <person name="Edsinger-Gonzales E."/>
            <person name="Havlak P."/>
            <person name="Hellsten U."/>
            <person name="Kuo D.H."/>
            <person name="Larsson T."/>
            <person name="Lv J."/>
            <person name="Arendt D."/>
            <person name="Savage R."/>
            <person name="Osoegawa K."/>
            <person name="de Jong P."/>
            <person name="Grimwood J."/>
            <person name="Chapman J.A."/>
            <person name="Shapiro H."/>
            <person name="Aerts A."/>
            <person name="Otillar R.P."/>
            <person name="Terry A.Y."/>
            <person name="Boore J.L."/>
            <person name="Grigoriev I.V."/>
            <person name="Lindberg D.R."/>
            <person name="Seaver E.C."/>
            <person name="Weisblat D.A."/>
            <person name="Putnam N.H."/>
            <person name="Rokhsar D.S."/>
        </authorList>
    </citation>
    <scope>NUCLEOTIDE SEQUENCE</scope>
    <source>
        <strain evidence="12">I ESC-2004</strain>
    </source>
</reference>
<name>X2AML1_CAPTE</name>
<reference evidence="12" key="1">
    <citation type="submission" date="2012-12" db="EMBL/GenBank/DDBJ databases">
        <authorList>
            <person name="Hellsten U."/>
            <person name="Grimwood J."/>
            <person name="Chapman J.A."/>
            <person name="Shapiro H."/>
            <person name="Aerts A."/>
            <person name="Otillar R.P."/>
            <person name="Terry A.Y."/>
            <person name="Boore J.L."/>
            <person name="Simakov O."/>
            <person name="Marletaz F."/>
            <person name="Cho S.-J."/>
            <person name="Edsinger-Gonzales E."/>
            <person name="Havlak P."/>
            <person name="Kuo D.-H."/>
            <person name="Larsson T."/>
            <person name="Lv J."/>
            <person name="Arendt D."/>
            <person name="Savage R."/>
            <person name="Osoegawa K."/>
            <person name="de Jong P."/>
            <person name="Lindberg D.R."/>
            <person name="Seaver E.C."/>
            <person name="Weisblat D.A."/>
            <person name="Putnam N.H."/>
            <person name="Grigoriev I.V."/>
            <person name="Rokhsar D.S."/>
        </authorList>
    </citation>
    <scope>NUCLEOTIDE SEQUENCE</scope>
    <source>
        <strain evidence="12">I ESC-2004</strain>
    </source>
</reference>
<dbReference type="Gene3D" id="1.20.1070.10">
    <property type="entry name" value="Rhodopsin 7-helix transmembrane proteins"/>
    <property type="match status" value="1"/>
</dbReference>
<accession>X2AML1</accession>
<evidence type="ECO:0000256" key="1">
    <source>
        <dbReference type="ARBA" id="ARBA00004651"/>
    </source>
</evidence>
<feature type="transmembrane region" description="Helical" evidence="9">
    <location>
        <begin position="88"/>
        <end position="105"/>
    </location>
</feature>
<dbReference type="InterPro" id="IPR050569">
    <property type="entry name" value="TAAR"/>
</dbReference>
<dbReference type="GO" id="GO:0004930">
    <property type="term" value="F:G protein-coupled receptor activity"/>
    <property type="evidence" value="ECO:0007669"/>
    <property type="project" value="UniProtKB-KW"/>
</dbReference>
<dbReference type="HOGENOM" id="CLU_832207_0_0_1"/>
<dbReference type="Pfam" id="PF00001">
    <property type="entry name" value="7tm_1"/>
    <property type="match status" value="1"/>
</dbReference>
<dbReference type="GO" id="GO:0005886">
    <property type="term" value="C:plasma membrane"/>
    <property type="evidence" value="ECO:0007669"/>
    <property type="project" value="UniProtKB-SubCell"/>
</dbReference>
<evidence type="ECO:0000256" key="3">
    <source>
        <dbReference type="ARBA" id="ARBA00022692"/>
    </source>
</evidence>
<organism evidence="11 12">
    <name type="scientific">Capitella teleta</name>
    <name type="common">Polychaete worm</name>
    <dbReference type="NCBI Taxonomy" id="283909"/>
    <lineage>
        <taxon>Eukaryota</taxon>
        <taxon>Metazoa</taxon>
        <taxon>Spiralia</taxon>
        <taxon>Lophotrochozoa</taxon>
        <taxon>Annelida</taxon>
        <taxon>Polychaeta</taxon>
        <taxon>Sedentaria</taxon>
        <taxon>Scolecida</taxon>
        <taxon>Capitellidae</taxon>
        <taxon>Capitella</taxon>
    </lineage>
</organism>
<evidence type="ECO:0000256" key="6">
    <source>
        <dbReference type="ARBA" id="ARBA00023136"/>
    </source>
</evidence>
<evidence type="ECO:0000313" key="11">
    <source>
        <dbReference type="EnsemblMetazoa" id="CapteP217732"/>
    </source>
</evidence>
<dbReference type="InterPro" id="IPR017452">
    <property type="entry name" value="GPCR_Rhodpsn_7TM"/>
</dbReference>
<dbReference type="PANTHER" id="PTHR24249:SF372">
    <property type="entry name" value="G-PROTEIN COUPLED RECEPTORS FAMILY 1 PROFILE DOMAIN-CONTAINING PROTEIN"/>
    <property type="match status" value="1"/>
</dbReference>
<keyword evidence="8" id="KW-0807">Transducer</keyword>
<feature type="domain" description="G-protein coupled receptors family 1 profile" evidence="10">
    <location>
        <begin position="28"/>
        <end position="292"/>
    </location>
</feature>
<sequence length="313" mass="35343">MDPCRLPQSRNWRIRWLSTKINTALNIDLVMPVACILIKGKVWQTSNRNTFVLNLVVSYLFGSLTFGNQGMMMAGFTSFQGCLAFLHFMQWSFMTSWMSLLWLMLDQYLCIEWPLKYPIWMTPTAITALIAGAWGLPAINFCLFKWVIGGEHICDDIVKADISSFGIYTVMTLAGIPLPLVLLLNLRIIYIAKRRANEVFVIQVASLSGSKLNGGQESRVSRRTFAQIWKSILTANIIIGSTFVSVLPYTVVTSQFVANPPTELSQLQKLGNNFSVGMILMGACFTLNPLIFSARLPQVKKFYTTIWRKLVSR</sequence>
<keyword evidence="12" id="KW-1185">Reference proteome</keyword>
<dbReference type="PROSITE" id="PS50262">
    <property type="entry name" value="G_PROTEIN_RECEP_F1_2"/>
    <property type="match status" value="1"/>
</dbReference>
<dbReference type="EnsemblMetazoa" id="CapteT217732">
    <property type="protein sequence ID" value="CapteP217732"/>
    <property type="gene ID" value="CapteG217732"/>
</dbReference>
<dbReference type="EMBL" id="AMQN01000225">
    <property type="status" value="NOT_ANNOTATED_CDS"/>
    <property type="molecule type" value="Genomic_DNA"/>
</dbReference>
<dbReference type="AlphaFoldDB" id="X2AML1"/>
<evidence type="ECO:0000313" key="12">
    <source>
        <dbReference type="Proteomes" id="UP000014760"/>
    </source>
</evidence>
<reference evidence="11" key="3">
    <citation type="submission" date="2015-06" db="UniProtKB">
        <authorList>
            <consortium name="EnsemblMetazoa"/>
        </authorList>
    </citation>
    <scope>IDENTIFICATION</scope>
</reference>
<evidence type="ECO:0000256" key="8">
    <source>
        <dbReference type="ARBA" id="ARBA00023224"/>
    </source>
</evidence>
<keyword evidence="7" id="KW-0675">Receptor</keyword>
<evidence type="ECO:0000256" key="9">
    <source>
        <dbReference type="SAM" id="Phobius"/>
    </source>
</evidence>
<evidence type="ECO:0000256" key="4">
    <source>
        <dbReference type="ARBA" id="ARBA00022989"/>
    </source>
</evidence>
<keyword evidence="2" id="KW-1003">Cell membrane</keyword>
<protein>
    <recommendedName>
        <fullName evidence="10">G-protein coupled receptors family 1 profile domain-containing protein</fullName>
    </recommendedName>
</protein>
<dbReference type="CDD" id="cd00637">
    <property type="entry name" value="7tm_classA_rhodopsin-like"/>
    <property type="match status" value="1"/>
</dbReference>
<evidence type="ECO:0000259" key="10">
    <source>
        <dbReference type="PROSITE" id="PS50262"/>
    </source>
</evidence>
<dbReference type="Proteomes" id="UP000014760">
    <property type="component" value="Unassembled WGS sequence"/>
</dbReference>
<proteinExistence type="predicted"/>
<dbReference type="InterPro" id="IPR000276">
    <property type="entry name" value="GPCR_Rhodpsn"/>
</dbReference>
<evidence type="ECO:0000256" key="7">
    <source>
        <dbReference type="ARBA" id="ARBA00023170"/>
    </source>
</evidence>
<dbReference type="PANTHER" id="PTHR24249">
    <property type="entry name" value="HISTAMINE RECEPTOR-RELATED G-PROTEIN COUPLED RECEPTOR"/>
    <property type="match status" value="1"/>
</dbReference>
<feature type="transmembrane region" description="Helical" evidence="9">
    <location>
        <begin position="117"/>
        <end position="136"/>
    </location>
</feature>
<keyword evidence="4 9" id="KW-1133">Transmembrane helix</keyword>
<keyword evidence="5" id="KW-0297">G-protein coupled receptor</keyword>
<evidence type="ECO:0000256" key="5">
    <source>
        <dbReference type="ARBA" id="ARBA00023040"/>
    </source>
</evidence>
<feature type="transmembrane region" description="Helical" evidence="9">
    <location>
        <begin position="50"/>
        <end position="68"/>
    </location>
</feature>
<feature type="transmembrane region" description="Helical" evidence="9">
    <location>
        <begin position="165"/>
        <end position="186"/>
    </location>
</feature>
<feature type="transmembrane region" description="Helical" evidence="9">
    <location>
        <begin position="232"/>
        <end position="252"/>
    </location>
</feature>